<keyword evidence="5" id="KW-0547">Nucleotide-binding</keyword>
<evidence type="ECO:0000256" key="5">
    <source>
        <dbReference type="ARBA" id="ARBA00022741"/>
    </source>
</evidence>
<dbReference type="InterPro" id="IPR005467">
    <property type="entry name" value="His_kinase_dom"/>
</dbReference>
<dbReference type="Pfam" id="PF00072">
    <property type="entry name" value="Response_reg"/>
    <property type="match status" value="1"/>
</dbReference>
<evidence type="ECO:0000256" key="11">
    <source>
        <dbReference type="ARBA" id="ARBA00068150"/>
    </source>
</evidence>
<dbReference type="InterPro" id="IPR036890">
    <property type="entry name" value="HATPase_C_sf"/>
</dbReference>
<dbReference type="PANTHER" id="PTHR45339:SF1">
    <property type="entry name" value="HYBRID SIGNAL TRANSDUCTION HISTIDINE KINASE J"/>
    <property type="match status" value="1"/>
</dbReference>
<dbReference type="InterPro" id="IPR058544">
    <property type="entry name" value="ETR1_N"/>
</dbReference>
<dbReference type="FunFam" id="3.30.565.10:FF:000010">
    <property type="entry name" value="Sensor histidine kinase RcsC"/>
    <property type="match status" value="1"/>
</dbReference>
<feature type="transmembrane region" description="Helical" evidence="13">
    <location>
        <begin position="28"/>
        <end position="52"/>
    </location>
</feature>
<dbReference type="Gene3D" id="1.10.287.130">
    <property type="match status" value="1"/>
</dbReference>
<dbReference type="InterPro" id="IPR013767">
    <property type="entry name" value="PAS_fold"/>
</dbReference>
<evidence type="ECO:0000256" key="7">
    <source>
        <dbReference type="ARBA" id="ARBA00022840"/>
    </source>
</evidence>
<keyword evidence="4 14" id="KW-0808">Transferase</keyword>
<accession>A0A6S6Y628</accession>
<dbReference type="InterPro" id="IPR035965">
    <property type="entry name" value="PAS-like_dom_sf"/>
</dbReference>
<dbReference type="SUPFAM" id="SSF47384">
    <property type="entry name" value="Homodimeric domain of signal transducing histidine kinase"/>
    <property type="match status" value="1"/>
</dbReference>
<dbReference type="EC" id="2.7.13.3" evidence="2"/>
<dbReference type="InterPro" id="IPR003594">
    <property type="entry name" value="HATPase_dom"/>
</dbReference>
<dbReference type="PROSITE" id="PS50112">
    <property type="entry name" value="PAS"/>
    <property type="match status" value="1"/>
</dbReference>
<keyword evidence="13" id="KW-1133">Transmembrane helix</keyword>
<comment type="function">
    <text evidence="9">Member of the two-component regulatory system BvgS/BvgA. Phosphorylates BvgA via a four-step phosphorelay in response to environmental signals.</text>
</comment>
<dbReference type="SMART" id="SM00388">
    <property type="entry name" value="HisKA"/>
    <property type="match status" value="1"/>
</dbReference>
<dbReference type="SMART" id="SM00387">
    <property type="entry name" value="HATPase_c"/>
    <property type="match status" value="1"/>
</dbReference>
<dbReference type="CDD" id="cd17546">
    <property type="entry name" value="REC_hyHK_CKI1_RcsC-like"/>
    <property type="match status" value="1"/>
</dbReference>
<dbReference type="Pfam" id="PF25487">
    <property type="entry name" value="ETR1_N"/>
    <property type="match status" value="1"/>
</dbReference>
<dbReference type="FunFam" id="1.10.287.130:FF:000002">
    <property type="entry name" value="Two-component osmosensing histidine kinase"/>
    <property type="match status" value="1"/>
</dbReference>
<dbReference type="Pfam" id="PF00989">
    <property type="entry name" value="PAS"/>
    <property type="match status" value="1"/>
</dbReference>
<evidence type="ECO:0000256" key="12">
    <source>
        <dbReference type="ARBA" id="ARBA00070152"/>
    </source>
</evidence>
<dbReference type="GO" id="GO:0000155">
    <property type="term" value="F:phosphorelay sensor kinase activity"/>
    <property type="evidence" value="ECO:0007669"/>
    <property type="project" value="InterPro"/>
</dbReference>
<evidence type="ECO:0000256" key="8">
    <source>
        <dbReference type="ARBA" id="ARBA00023012"/>
    </source>
</evidence>
<dbReference type="AlphaFoldDB" id="A0A6S6Y628"/>
<dbReference type="PANTHER" id="PTHR45339">
    <property type="entry name" value="HYBRID SIGNAL TRANSDUCTION HISTIDINE KINASE J"/>
    <property type="match status" value="1"/>
</dbReference>
<keyword evidence="3" id="KW-0597">Phosphoprotein</keyword>
<dbReference type="PROSITE" id="PS50113">
    <property type="entry name" value="PAC"/>
    <property type="match status" value="1"/>
</dbReference>
<keyword evidence="7" id="KW-0067">ATP-binding</keyword>
<dbReference type="EMBL" id="LR778301">
    <property type="protein sequence ID" value="CAB1371027.1"/>
    <property type="molecule type" value="Genomic_DNA"/>
</dbReference>
<dbReference type="SMART" id="SM00448">
    <property type="entry name" value="REC"/>
    <property type="match status" value="1"/>
</dbReference>
<dbReference type="OrthoDB" id="8552871at2"/>
<dbReference type="Proteomes" id="UP000515733">
    <property type="component" value="Chromosome"/>
</dbReference>
<comment type="subunit">
    <text evidence="10">At low DSF concentrations, interacts with RpfF.</text>
</comment>
<dbReference type="Gene3D" id="3.30.450.20">
    <property type="entry name" value="PAS domain"/>
    <property type="match status" value="1"/>
</dbReference>
<comment type="catalytic activity">
    <reaction evidence="1">
        <text>ATP + protein L-histidine = ADP + protein N-phospho-L-histidine.</text>
        <dbReference type="EC" id="2.7.13.3"/>
    </reaction>
</comment>
<evidence type="ECO:0000256" key="3">
    <source>
        <dbReference type="ARBA" id="ARBA00022553"/>
    </source>
</evidence>
<dbReference type="InterPro" id="IPR001610">
    <property type="entry name" value="PAC"/>
</dbReference>
<dbReference type="CDD" id="cd16922">
    <property type="entry name" value="HATPase_EvgS-ArcB-TorS-like"/>
    <property type="match status" value="1"/>
</dbReference>
<dbReference type="InterPro" id="IPR001789">
    <property type="entry name" value="Sig_transdc_resp-reg_receiver"/>
</dbReference>
<dbReference type="SUPFAM" id="SSF55785">
    <property type="entry name" value="PYP-like sensor domain (PAS domain)"/>
    <property type="match status" value="1"/>
</dbReference>
<gene>
    <name evidence="14" type="ORF">DENOEST_3873</name>
</gene>
<dbReference type="GO" id="GO:0006355">
    <property type="term" value="P:regulation of DNA-templated transcription"/>
    <property type="evidence" value="ECO:0007669"/>
    <property type="project" value="InterPro"/>
</dbReference>
<dbReference type="GO" id="GO:0005524">
    <property type="term" value="F:ATP binding"/>
    <property type="evidence" value="ECO:0007669"/>
    <property type="project" value="UniProtKB-KW"/>
</dbReference>
<dbReference type="InterPro" id="IPR000700">
    <property type="entry name" value="PAS-assoc_C"/>
</dbReference>
<evidence type="ECO:0000256" key="13">
    <source>
        <dbReference type="SAM" id="Phobius"/>
    </source>
</evidence>
<evidence type="ECO:0000256" key="9">
    <source>
        <dbReference type="ARBA" id="ARBA00058004"/>
    </source>
</evidence>
<proteinExistence type="predicted"/>
<dbReference type="Gene3D" id="3.30.565.10">
    <property type="entry name" value="Histidine kinase-like ATPase, C-terminal domain"/>
    <property type="match status" value="1"/>
</dbReference>
<sequence>MIDELVKLLAVNGFLPHGYCISWSRPLLLTYVVSDLLIFLSYFSMPLALGYFARKRRDFPYRWLLWMFAAFIMACGATHLMGAIVLWQPLYGLDALVKAITAVASVITAVMLWPLLPHALKLPSPDQLQRVNEALQAEIAIRRRAEEALRLAKEAAEAGLQKERVLMAAIVESSEEAIIGKSLDGIITSWNRAAERIFGYPAREIVGRSALALVPAERHGEEAMMLAAIRRGEAIQQFETERLRQDGSRIAVSVTVSPIRDREGRIIGASKIAQDITGRQQVAAELERHRHHLEQLVAERTRELAAAKAAAETANVAKSAFLANMSHEIRTPLNAITGMAHLVRRSGITQEQAERLDKINAAGQHLLEIINAVLDLSKIEAGKFTLETTEVNVGSIVANVASMLYERAQAKGLKLIVETQPLPHRLLGDPTRLQQALLNYASNGIKFTETGTVTLRAMAAEEGADSVLVRFEVQDTGIGIDAAALPKLFSAFEQADNSTTRQYGGTGLGLAITRRLAQLMGGDAGVESRPGSGSTFWFTVRLRKDNVATSTTTPLPSGAAEARLARDYRGRRILLAEDEPINREVTRDLLRSTGQIIDIAEDGAEALALAGQNDYDLILMDMQMPNLDGLEATRRIRQLPGYAGVPILAMTANAFSEDKSRCMAAGMNDFIAKPVDPVTLFITLLKWLSLPGA</sequence>
<dbReference type="Pfam" id="PF00512">
    <property type="entry name" value="HisKA"/>
    <property type="match status" value="1"/>
</dbReference>
<keyword evidence="6 14" id="KW-0418">Kinase</keyword>
<dbReference type="PROSITE" id="PS50109">
    <property type="entry name" value="HIS_KIN"/>
    <property type="match status" value="1"/>
</dbReference>
<dbReference type="PROSITE" id="PS50110">
    <property type="entry name" value="RESPONSE_REGULATORY"/>
    <property type="match status" value="1"/>
</dbReference>
<dbReference type="InterPro" id="IPR036097">
    <property type="entry name" value="HisK_dim/P_sf"/>
</dbReference>
<evidence type="ECO:0000256" key="4">
    <source>
        <dbReference type="ARBA" id="ARBA00022679"/>
    </source>
</evidence>
<dbReference type="SUPFAM" id="SSF55874">
    <property type="entry name" value="ATPase domain of HSP90 chaperone/DNA topoisomerase II/histidine kinase"/>
    <property type="match status" value="1"/>
</dbReference>
<evidence type="ECO:0000256" key="6">
    <source>
        <dbReference type="ARBA" id="ARBA00022777"/>
    </source>
</evidence>
<reference evidence="14 15" key="1">
    <citation type="submission" date="2020-03" db="EMBL/GenBank/DDBJ databases">
        <authorList>
            <consortium name="Genoscope - CEA"/>
            <person name="William W."/>
        </authorList>
    </citation>
    <scope>NUCLEOTIDE SEQUENCE [LARGE SCALE GENOMIC DNA]</scope>
    <source>
        <strain evidence="15">DSM 16959</strain>
    </source>
</reference>
<dbReference type="InterPro" id="IPR003661">
    <property type="entry name" value="HisK_dim/P_dom"/>
</dbReference>
<dbReference type="CDD" id="cd00082">
    <property type="entry name" value="HisKA"/>
    <property type="match status" value="1"/>
</dbReference>
<keyword evidence="13" id="KW-0472">Membrane</keyword>
<keyword evidence="15" id="KW-1185">Reference proteome</keyword>
<dbReference type="InterPro" id="IPR011006">
    <property type="entry name" value="CheY-like_superfamily"/>
</dbReference>
<dbReference type="SUPFAM" id="SSF52172">
    <property type="entry name" value="CheY-like"/>
    <property type="match status" value="1"/>
</dbReference>
<dbReference type="CDD" id="cd00130">
    <property type="entry name" value="PAS"/>
    <property type="match status" value="1"/>
</dbReference>
<evidence type="ECO:0000256" key="2">
    <source>
        <dbReference type="ARBA" id="ARBA00012438"/>
    </source>
</evidence>
<dbReference type="InterPro" id="IPR000014">
    <property type="entry name" value="PAS"/>
</dbReference>
<keyword evidence="8" id="KW-0902">Two-component regulatory system</keyword>
<keyword evidence="13" id="KW-0812">Transmembrane</keyword>
<dbReference type="SMART" id="SM00086">
    <property type="entry name" value="PAC"/>
    <property type="match status" value="1"/>
</dbReference>
<evidence type="ECO:0000256" key="10">
    <source>
        <dbReference type="ARBA" id="ARBA00064003"/>
    </source>
</evidence>
<dbReference type="Gene3D" id="3.40.50.2300">
    <property type="match status" value="1"/>
</dbReference>
<dbReference type="PRINTS" id="PR00344">
    <property type="entry name" value="BCTRLSENSOR"/>
</dbReference>
<dbReference type="RefSeq" id="WP_145772019.1">
    <property type="nucleotide sequence ID" value="NZ_LR778301.1"/>
</dbReference>
<feature type="transmembrane region" description="Helical" evidence="13">
    <location>
        <begin position="64"/>
        <end position="87"/>
    </location>
</feature>
<dbReference type="KEGG" id="doe:DENOEST_3873"/>
<dbReference type="Pfam" id="PF02518">
    <property type="entry name" value="HATPase_c"/>
    <property type="match status" value="1"/>
</dbReference>
<evidence type="ECO:0000256" key="1">
    <source>
        <dbReference type="ARBA" id="ARBA00000085"/>
    </source>
</evidence>
<evidence type="ECO:0000313" key="14">
    <source>
        <dbReference type="EMBL" id="CAB1371027.1"/>
    </source>
</evidence>
<name>A0A6S6Y628_9PROT</name>
<dbReference type="NCBIfam" id="TIGR00229">
    <property type="entry name" value="sensory_box"/>
    <property type="match status" value="1"/>
</dbReference>
<evidence type="ECO:0000313" key="15">
    <source>
        <dbReference type="Proteomes" id="UP000515733"/>
    </source>
</evidence>
<organism evidence="14 15">
    <name type="scientific">Denitratisoma oestradiolicum</name>
    <dbReference type="NCBI Taxonomy" id="311182"/>
    <lineage>
        <taxon>Bacteria</taxon>
        <taxon>Pseudomonadati</taxon>
        <taxon>Pseudomonadota</taxon>
        <taxon>Betaproteobacteria</taxon>
        <taxon>Nitrosomonadales</taxon>
        <taxon>Sterolibacteriaceae</taxon>
        <taxon>Denitratisoma</taxon>
    </lineage>
</organism>
<dbReference type="SMART" id="SM00091">
    <property type="entry name" value="PAS"/>
    <property type="match status" value="2"/>
</dbReference>
<protein>
    <recommendedName>
        <fullName evidence="11">Sensory/regulatory protein RpfC</fullName>
        <ecNumber evidence="2">2.7.13.3</ecNumber>
    </recommendedName>
    <alternativeName>
        <fullName evidence="12">Virulence sensor protein BvgS</fullName>
    </alternativeName>
</protein>
<dbReference type="InterPro" id="IPR004358">
    <property type="entry name" value="Sig_transdc_His_kin-like_C"/>
</dbReference>